<name>A0A0D9VEZ3_9ORYZ</name>
<reference evidence="1" key="3">
    <citation type="submission" date="2015-04" db="UniProtKB">
        <authorList>
            <consortium name="EnsemblPlants"/>
        </authorList>
    </citation>
    <scope>IDENTIFICATION</scope>
</reference>
<dbReference type="Gramene" id="LPERR02G10750.1">
    <property type="protein sequence ID" value="LPERR02G10750.1"/>
    <property type="gene ID" value="LPERR02G10750"/>
</dbReference>
<evidence type="ECO:0000313" key="1">
    <source>
        <dbReference type="EnsemblPlants" id="LPERR02G10750.1"/>
    </source>
</evidence>
<evidence type="ECO:0000313" key="2">
    <source>
        <dbReference type="Proteomes" id="UP000032180"/>
    </source>
</evidence>
<sequence>MATIPMHVEVDGVAPLPAVSAVLENDDLLRKILPPSPSPPPSFMPSSPAGAGFTSFLTLSSSDDSVTSTRLTSLASMHAVLTHTHFVLMLPQPSKLDSVLRCGSFSCGTNDIYETYCISFA</sequence>
<dbReference type="HOGENOM" id="CLU_2041422_0_0_1"/>
<dbReference type="EnsemblPlants" id="LPERR02G10750.1">
    <property type="protein sequence ID" value="LPERR02G10750.1"/>
    <property type="gene ID" value="LPERR02G10750"/>
</dbReference>
<reference evidence="1 2" key="1">
    <citation type="submission" date="2012-08" db="EMBL/GenBank/DDBJ databases">
        <title>Oryza genome evolution.</title>
        <authorList>
            <person name="Wing R.A."/>
        </authorList>
    </citation>
    <scope>NUCLEOTIDE SEQUENCE</scope>
</reference>
<organism evidence="1 2">
    <name type="scientific">Leersia perrieri</name>
    <dbReference type="NCBI Taxonomy" id="77586"/>
    <lineage>
        <taxon>Eukaryota</taxon>
        <taxon>Viridiplantae</taxon>
        <taxon>Streptophyta</taxon>
        <taxon>Embryophyta</taxon>
        <taxon>Tracheophyta</taxon>
        <taxon>Spermatophyta</taxon>
        <taxon>Magnoliopsida</taxon>
        <taxon>Liliopsida</taxon>
        <taxon>Poales</taxon>
        <taxon>Poaceae</taxon>
        <taxon>BOP clade</taxon>
        <taxon>Oryzoideae</taxon>
        <taxon>Oryzeae</taxon>
        <taxon>Oryzinae</taxon>
        <taxon>Leersia</taxon>
    </lineage>
</organism>
<reference evidence="2" key="2">
    <citation type="submission" date="2013-12" db="EMBL/GenBank/DDBJ databases">
        <authorList>
            <person name="Yu Y."/>
            <person name="Lee S."/>
            <person name="de Baynast K."/>
            <person name="Wissotski M."/>
            <person name="Liu L."/>
            <person name="Talag J."/>
            <person name="Goicoechea J."/>
            <person name="Angelova A."/>
            <person name="Jetty R."/>
            <person name="Kudrna D."/>
            <person name="Golser W."/>
            <person name="Rivera L."/>
            <person name="Zhang J."/>
            <person name="Wing R."/>
        </authorList>
    </citation>
    <scope>NUCLEOTIDE SEQUENCE</scope>
</reference>
<proteinExistence type="predicted"/>
<accession>A0A0D9VEZ3</accession>
<dbReference type="AlphaFoldDB" id="A0A0D9VEZ3"/>
<dbReference type="Proteomes" id="UP000032180">
    <property type="component" value="Chromosome 2"/>
</dbReference>
<protein>
    <submittedName>
        <fullName evidence="1">Uncharacterized protein</fullName>
    </submittedName>
</protein>
<keyword evidence="2" id="KW-1185">Reference proteome</keyword>